<dbReference type="InterPro" id="IPR016117">
    <property type="entry name" value="ArgJ-like_dom_sf"/>
</dbReference>
<gene>
    <name evidence="2" type="ORF">JR050_17000</name>
</gene>
<dbReference type="Proteomes" id="UP001518925">
    <property type="component" value="Unassembled WGS sequence"/>
</dbReference>
<evidence type="ECO:0000256" key="1">
    <source>
        <dbReference type="ARBA" id="ARBA00007068"/>
    </source>
</evidence>
<dbReference type="SUPFAM" id="SSF56266">
    <property type="entry name" value="DmpA/ArgJ-like"/>
    <property type="match status" value="1"/>
</dbReference>
<dbReference type="Pfam" id="PF03576">
    <property type="entry name" value="Peptidase_S58"/>
    <property type="match status" value="1"/>
</dbReference>
<name>A0ABS2DP25_9BACI</name>
<protein>
    <submittedName>
        <fullName evidence="2">P1 family peptidase</fullName>
    </submittedName>
</protein>
<dbReference type="Gene3D" id="3.60.70.12">
    <property type="entry name" value="L-amino peptidase D-ALA esterase/amidase"/>
    <property type="match status" value="1"/>
</dbReference>
<keyword evidence="3" id="KW-1185">Reference proteome</keyword>
<evidence type="ECO:0000313" key="2">
    <source>
        <dbReference type="EMBL" id="MBM6619361.1"/>
    </source>
</evidence>
<sequence>MRIRDYHIKIGTLSPGRNNTISDVEGVKVGHCTISQGDIQTGVTAVIPHSGNLFKEKVVGAIHTINGFGKTTGSIQLEELGTIETPIILTNTFAVGVGIQGVIDYTLNHNLDIGRTTGTVNSIVCECNDMLINDIRKDSLSKNHVLEAIESATKDFNQGSLGAGTGMVSFGLKGGIGSSSRTITIHNEIYTLGVLVLSNFGRLEHLTIGGKVVGPLIKELLKEKQLGGEREQGSIIILVATDAPLSERQVKRVLKRTTVGLSRTGSHIGNGSGDIAIGFTTANKVKHEDSNTVIYTNQIIQDYLLDPIFQAAAEATEEAILDSMLAANTTTARNGQKIYSLREFMNTLM</sequence>
<accession>A0ABS2DP25</accession>
<comment type="similarity">
    <text evidence="1">Belongs to the peptidase S58 family.</text>
</comment>
<organism evidence="2 3">
    <name type="scientific">Bacillus suaedaesalsae</name>
    <dbReference type="NCBI Taxonomy" id="2810349"/>
    <lineage>
        <taxon>Bacteria</taxon>
        <taxon>Bacillati</taxon>
        <taxon>Bacillota</taxon>
        <taxon>Bacilli</taxon>
        <taxon>Bacillales</taxon>
        <taxon>Bacillaceae</taxon>
        <taxon>Bacillus</taxon>
    </lineage>
</organism>
<evidence type="ECO:0000313" key="3">
    <source>
        <dbReference type="Proteomes" id="UP001518925"/>
    </source>
</evidence>
<comment type="caution">
    <text evidence="2">The sequence shown here is derived from an EMBL/GenBank/DDBJ whole genome shotgun (WGS) entry which is preliminary data.</text>
</comment>
<dbReference type="EMBL" id="JAFELM010000043">
    <property type="protein sequence ID" value="MBM6619361.1"/>
    <property type="molecule type" value="Genomic_DNA"/>
</dbReference>
<reference evidence="2 3" key="1">
    <citation type="submission" date="2021-02" db="EMBL/GenBank/DDBJ databases">
        <title>Bacillus sp. RD4P76, an endophyte from a halophyte.</title>
        <authorList>
            <person name="Sun J.-Q."/>
        </authorList>
    </citation>
    <scope>NUCLEOTIDE SEQUENCE [LARGE SCALE GENOMIC DNA]</scope>
    <source>
        <strain evidence="2 3">RD4P76</strain>
    </source>
</reference>
<dbReference type="PANTHER" id="PTHR36512">
    <property type="entry name" value="D-AMINOPEPTIDASE"/>
    <property type="match status" value="1"/>
</dbReference>
<dbReference type="PANTHER" id="PTHR36512:SF3">
    <property type="entry name" value="BLR5678 PROTEIN"/>
    <property type="match status" value="1"/>
</dbReference>
<dbReference type="RefSeq" id="WP_204204818.1">
    <property type="nucleotide sequence ID" value="NZ_JAFELM010000043.1"/>
</dbReference>
<proteinExistence type="inferred from homology"/>
<dbReference type="CDD" id="cd02253">
    <property type="entry name" value="DmpA"/>
    <property type="match status" value="1"/>
</dbReference>
<dbReference type="InterPro" id="IPR005321">
    <property type="entry name" value="Peptidase_S58_DmpA"/>
</dbReference>